<feature type="binding site" evidence="17">
    <location>
        <position position="172"/>
    </location>
    <ligand>
        <name>ATP</name>
        <dbReference type="ChEBI" id="CHEBI:30616"/>
    </ligand>
</feature>
<feature type="chain" id="PRO_5007397608" description="non-specific serine/threonine protein kinase" evidence="20">
    <location>
        <begin position="24"/>
        <end position="428"/>
    </location>
</feature>
<keyword evidence="9" id="KW-0418">Kinase</keyword>
<evidence type="ECO:0000256" key="2">
    <source>
        <dbReference type="ARBA" id="ARBA00012513"/>
    </source>
</evidence>
<evidence type="ECO:0000256" key="18">
    <source>
        <dbReference type="RuleBase" id="RU000304"/>
    </source>
</evidence>
<feature type="domain" description="Protein kinase" evidence="21">
    <location>
        <begin position="143"/>
        <end position="422"/>
    </location>
</feature>
<keyword evidence="8 17" id="KW-0547">Nucleotide-binding</keyword>
<name>A0A0D6R7G9_ARACU</name>
<dbReference type="FunFam" id="1.10.510.10:FF:000309">
    <property type="entry name" value="Leucine-rich repeat receptor-like protein kinase"/>
    <property type="match status" value="1"/>
</dbReference>
<dbReference type="GO" id="GO:0004674">
    <property type="term" value="F:protein serine/threonine kinase activity"/>
    <property type="evidence" value="ECO:0007669"/>
    <property type="project" value="UniProtKB-KW"/>
</dbReference>
<keyword evidence="6 19" id="KW-0812">Transmembrane</keyword>
<evidence type="ECO:0000256" key="20">
    <source>
        <dbReference type="SAM" id="SignalP"/>
    </source>
</evidence>
<comment type="catalytic activity">
    <reaction evidence="16">
        <text>L-seryl-[protein] + ATP = O-phospho-L-seryl-[protein] + ADP + H(+)</text>
        <dbReference type="Rhea" id="RHEA:17989"/>
        <dbReference type="Rhea" id="RHEA-COMP:9863"/>
        <dbReference type="Rhea" id="RHEA-COMP:11604"/>
        <dbReference type="ChEBI" id="CHEBI:15378"/>
        <dbReference type="ChEBI" id="CHEBI:29999"/>
        <dbReference type="ChEBI" id="CHEBI:30616"/>
        <dbReference type="ChEBI" id="CHEBI:83421"/>
        <dbReference type="ChEBI" id="CHEBI:456216"/>
        <dbReference type="EC" id="2.7.11.1"/>
    </reaction>
</comment>
<accession>A0A0D6R7G9</accession>
<keyword evidence="12 19" id="KW-0472">Membrane</keyword>
<dbReference type="GO" id="GO:0005524">
    <property type="term" value="F:ATP binding"/>
    <property type="evidence" value="ECO:0007669"/>
    <property type="project" value="UniProtKB-UniRule"/>
</dbReference>
<comment type="subcellular location">
    <subcellularLocation>
        <location evidence="1">Membrane</location>
    </subcellularLocation>
</comment>
<keyword evidence="3 18" id="KW-0723">Serine/threonine-protein kinase</keyword>
<dbReference type="InterPro" id="IPR000719">
    <property type="entry name" value="Prot_kinase_dom"/>
</dbReference>
<evidence type="ECO:0000256" key="15">
    <source>
        <dbReference type="ARBA" id="ARBA00047899"/>
    </source>
</evidence>
<keyword evidence="10 17" id="KW-0067">ATP-binding</keyword>
<evidence type="ECO:0000313" key="22">
    <source>
        <dbReference type="EMBL" id="JAG98248.1"/>
    </source>
</evidence>
<proteinExistence type="inferred from homology"/>
<dbReference type="Gene3D" id="3.30.200.20">
    <property type="entry name" value="Phosphorylase Kinase, domain 1"/>
    <property type="match status" value="1"/>
</dbReference>
<evidence type="ECO:0000259" key="21">
    <source>
        <dbReference type="PROSITE" id="PS50011"/>
    </source>
</evidence>
<evidence type="ECO:0000256" key="1">
    <source>
        <dbReference type="ARBA" id="ARBA00004370"/>
    </source>
</evidence>
<dbReference type="InterPro" id="IPR052059">
    <property type="entry name" value="CR_Ser/Thr_kinase"/>
</dbReference>
<dbReference type="PROSITE" id="PS00107">
    <property type="entry name" value="PROTEIN_KINASE_ATP"/>
    <property type="match status" value="1"/>
</dbReference>
<evidence type="ECO:0000256" key="8">
    <source>
        <dbReference type="ARBA" id="ARBA00022741"/>
    </source>
</evidence>
<dbReference type="CDD" id="cd14066">
    <property type="entry name" value="STKc_IRAK"/>
    <property type="match status" value="1"/>
</dbReference>
<dbReference type="InterPro" id="IPR008271">
    <property type="entry name" value="Ser/Thr_kinase_AS"/>
</dbReference>
<feature type="transmembrane region" description="Helical" evidence="19">
    <location>
        <begin position="67"/>
        <end position="90"/>
    </location>
</feature>
<evidence type="ECO:0000256" key="9">
    <source>
        <dbReference type="ARBA" id="ARBA00022777"/>
    </source>
</evidence>
<evidence type="ECO:0000256" key="12">
    <source>
        <dbReference type="ARBA" id="ARBA00023136"/>
    </source>
</evidence>
<dbReference type="Pfam" id="PF07714">
    <property type="entry name" value="PK_Tyr_Ser-Thr"/>
    <property type="match status" value="1"/>
</dbReference>
<evidence type="ECO:0000256" key="11">
    <source>
        <dbReference type="ARBA" id="ARBA00022989"/>
    </source>
</evidence>
<dbReference type="EC" id="2.7.11.1" evidence="2"/>
<evidence type="ECO:0000256" key="6">
    <source>
        <dbReference type="ARBA" id="ARBA00022692"/>
    </source>
</evidence>
<reference evidence="22" key="1">
    <citation type="submission" date="2015-03" db="EMBL/GenBank/DDBJ databases">
        <title>A transcriptome of Araucaria cunninghamii, an australian fine timber species.</title>
        <authorList>
            <person name="Jing Yi C.J.Y."/>
            <person name="Yin San L.Y.S."/>
            <person name="Abdul Karim S.S."/>
            <person name="Wan Azmi N.N."/>
            <person name="Hercus R.R."/>
            <person name="Croft L.L."/>
        </authorList>
    </citation>
    <scope>NUCLEOTIDE SEQUENCE</scope>
    <source>
        <strain evidence="22">MI0301</strain>
        <tissue evidence="22">Leaf</tissue>
    </source>
</reference>
<dbReference type="FunFam" id="3.30.200.20:FF:000745">
    <property type="entry name" value="Phytosulfokine receptor 2"/>
    <property type="match status" value="1"/>
</dbReference>
<evidence type="ECO:0000256" key="3">
    <source>
        <dbReference type="ARBA" id="ARBA00022527"/>
    </source>
</evidence>
<keyword evidence="13" id="KW-0675">Receptor</keyword>
<dbReference type="PROSITE" id="PS00108">
    <property type="entry name" value="PROTEIN_KINASE_ST"/>
    <property type="match status" value="1"/>
</dbReference>
<evidence type="ECO:0000256" key="17">
    <source>
        <dbReference type="PROSITE-ProRule" id="PRU10141"/>
    </source>
</evidence>
<sequence>MITIARMILVFLMVMNAGKYVLGAGKCDLGANNLMSGGRRNRYLLQVANSYPPPKPGGKGVNNTKTVLLTGAAGIGGFFLVGALVLLLVCSKKICSHLKRKRDHRNPEQRIVVPVSNHEESMTFDPRLPSMKMSDLATATNDFDKNRVIGDGGFGLVYKAFLPNGTVVAVKKLSMDACQGIREFQAEMDTLGRIRHTNLVEILGYCVAGQERLLIYRFVENGSLDEWLHEREEPGKILDWRKRLTIMRGVAAGLSFLHNECHPHIIHRDIKASNILLDKNFEAKITDFGLARYINPHKSHISTQAAGTLGYMPPEYAGGSIATKPADVYSFGMLMLEIATGRRPNLHIKDANKKTLWNWVHGLVKEGRYMDLLDPSLRCSLAVCQHSDVEVEKFFEIACFCTAHEAEERPLMQEVVSKLAALVPKDMI</sequence>
<keyword evidence="7" id="KW-0677">Repeat</keyword>
<evidence type="ECO:0000256" key="13">
    <source>
        <dbReference type="ARBA" id="ARBA00023170"/>
    </source>
</evidence>
<protein>
    <recommendedName>
        <fullName evidence="2">non-specific serine/threonine protein kinase</fullName>
        <ecNumber evidence="2">2.7.11.1</ecNumber>
    </recommendedName>
</protein>
<evidence type="ECO:0000256" key="4">
    <source>
        <dbReference type="ARBA" id="ARBA00022614"/>
    </source>
</evidence>
<dbReference type="EMBL" id="GCKF01027132">
    <property type="protein sequence ID" value="JAG98248.1"/>
    <property type="molecule type" value="Transcribed_RNA"/>
</dbReference>
<evidence type="ECO:0000256" key="14">
    <source>
        <dbReference type="ARBA" id="ARBA00023180"/>
    </source>
</evidence>
<keyword evidence="5" id="KW-0808">Transferase</keyword>
<dbReference type="EMBL" id="GCKF01027131">
    <property type="protein sequence ID" value="JAG98249.1"/>
    <property type="molecule type" value="Transcribed_RNA"/>
</dbReference>
<dbReference type="PROSITE" id="PS50011">
    <property type="entry name" value="PROTEIN_KINASE_DOM"/>
    <property type="match status" value="1"/>
</dbReference>
<dbReference type="InterPro" id="IPR001245">
    <property type="entry name" value="Ser-Thr/Tyr_kinase_cat_dom"/>
</dbReference>
<dbReference type="Gene3D" id="1.10.510.10">
    <property type="entry name" value="Transferase(Phosphotransferase) domain 1"/>
    <property type="match status" value="1"/>
</dbReference>
<keyword evidence="4" id="KW-0433">Leucine-rich repeat</keyword>
<dbReference type="InterPro" id="IPR011009">
    <property type="entry name" value="Kinase-like_dom_sf"/>
</dbReference>
<evidence type="ECO:0000256" key="16">
    <source>
        <dbReference type="ARBA" id="ARBA00048679"/>
    </source>
</evidence>
<dbReference type="GO" id="GO:0016020">
    <property type="term" value="C:membrane"/>
    <property type="evidence" value="ECO:0007669"/>
    <property type="project" value="UniProtKB-SubCell"/>
</dbReference>
<keyword evidence="20" id="KW-0732">Signal</keyword>
<dbReference type="SUPFAM" id="SSF56112">
    <property type="entry name" value="Protein kinase-like (PK-like)"/>
    <property type="match status" value="1"/>
</dbReference>
<feature type="signal peptide" evidence="20">
    <location>
        <begin position="1"/>
        <end position="23"/>
    </location>
</feature>
<dbReference type="PANTHER" id="PTHR47973">
    <property type="entry name" value="CYSTEINE-RICH RECEPTOR-LIKE PROTEIN KINASE 3"/>
    <property type="match status" value="1"/>
</dbReference>
<evidence type="ECO:0000256" key="19">
    <source>
        <dbReference type="SAM" id="Phobius"/>
    </source>
</evidence>
<evidence type="ECO:0000256" key="10">
    <source>
        <dbReference type="ARBA" id="ARBA00022840"/>
    </source>
</evidence>
<evidence type="ECO:0000256" key="7">
    <source>
        <dbReference type="ARBA" id="ARBA00022737"/>
    </source>
</evidence>
<dbReference type="SMART" id="SM00220">
    <property type="entry name" value="S_TKc"/>
    <property type="match status" value="1"/>
</dbReference>
<comment type="catalytic activity">
    <reaction evidence="15">
        <text>L-threonyl-[protein] + ATP = O-phospho-L-threonyl-[protein] + ADP + H(+)</text>
        <dbReference type="Rhea" id="RHEA:46608"/>
        <dbReference type="Rhea" id="RHEA-COMP:11060"/>
        <dbReference type="Rhea" id="RHEA-COMP:11605"/>
        <dbReference type="ChEBI" id="CHEBI:15378"/>
        <dbReference type="ChEBI" id="CHEBI:30013"/>
        <dbReference type="ChEBI" id="CHEBI:30616"/>
        <dbReference type="ChEBI" id="CHEBI:61977"/>
        <dbReference type="ChEBI" id="CHEBI:456216"/>
        <dbReference type="EC" id="2.7.11.1"/>
    </reaction>
</comment>
<keyword evidence="11 19" id="KW-1133">Transmembrane helix</keyword>
<keyword evidence="14" id="KW-0325">Glycoprotein</keyword>
<evidence type="ECO:0000256" key="5">
    <source>
        <dbReference type="ARBA" id="ARBA00022679"/>
    </source>
</evidence>
<dbReference type="InterPro" id="IPR017441">
    <property type="entry name" value="Protein_kinase_ATP_BS"/>
</dbReference>
<organism evidence="22">
    <name type="scientific">Araucaria cunninghamii</name>
    <name type="common">Hoop pine</name>
    <name type="synonym">Moreton Bay pine</name>
    <dbReference type="NCBI Taxonomy" id="56994"/>
    <lineage>
        <taxon>Eukaryota</taxon>
        <taxon>Viridiplantae</taxon>
        <taxon>Streptophyta</taxon>
        <taxon>Embryophyta</taxon>
        <taxon>Tracheophyta</taxon>
        <taxon>Spermatophyta</taxon>
        <taxon>Pinopsida</taxon>
        <taxon>Pinidae</taxon>
        <taxon>Conifers II</taxon>
        <taxon>Araucariales</taxon>
        <taxon>Araucariaceae</taxon>
        <taxon>Araucaria</taxon>
    </lineage>
</organism>
<comment type="similarity">
    <text evidence="18">Belongs to the protein kinase superfamily.</text>
</comment>
<dbReference type="AlphaFoldDB" id="A0A0D6R7G9"/>